<dbReference type="Pfam" id="PF11239">
    <property type="entry name" value="DUF3040"/>
    <property type="match status" value="1"/>
</dbReference>
<keyword evidence="1" id="KW-0472">Membrane</keyword>
<evidence type="ECO:0000313" key="3">
    <source>
        <dbReference type="Proteomes" id="UP000031675"/>
    </source>
</evidence>
<sequence length="75" mass="7987">MALDPSERARLQRIQRQLVREDPECGRRLRDYSARLADNAGPAGPEPVPWAGVLLVWAAVLAAAVILVAATAAGV</sequence>
<dbReference type="RefSeq" id="WP_040272211.1">
    <property type="nucleotide sequence ID" value="NZ_JROO01000014.1"/>
</dbReference>
<keyword evidence="3" id="KW-1185">Reference proteome</keyword>
<protein>
    <recommendedName>
        <fullName evidence="4">DUF3040 domain-containing protein</fullName>
    </recommendedName>
</protein>
<accession>A0A0C2JQR4</accession>
<dbReference type="InterPro" id="IPR021401">
    <property type="entry name" value="DUF3040"/>
</dbReference>
<evidence type="ECO:0000313" key="2">
    <source>
        <dbReference type="EMBL" id="KIH99147.1"/>
    </source>
</evidence>
<proteinExistence type="predicted"/>
<dbReference type="AlphaFoldDB" id="A0A0C2JQR4"/>
<evidence type="ECO:0008006" key="4">
    <source>
        <dbReference type="Google" id="ProtNLM"/>
    </source>
</evidence>
<organism evidence="2 3">
    <name type="scientific">Streptomonospora alba</name>
    <dbReference type="NCBI Taxonomy" id="183763"/>
    <lineage>
        <taxon>Bacteria</taxon>
        <taxon>Bacillati</taxon>
        <taxon>Actinomycetota</taxon>
        <taxon>Actinomycetes</taxon>
        <taxon>Streptosporangiales</taxon>
        <taxon>Nocardiopsidaceae</taxon>
        <taxon>Streptomonospora</taxon>
    </lineage>
</organism>
<comment type="caution">
    <text evidence="2">The sequence shown here is derived from an EMBL/GenBank/DDBJ whole genome shotgun (WGS) entry which is preliminary data.</text>
</comment>
<dbReference type="EMBL" id="JROO01000014">
    <property type="protein sequence ID" value="KIH99147.1"/>
    <property type="molecule type" value="Genomic_DNA"/>
</dbReference>
<evidence type="ECO:0000256" key="1">
    <source>
        <dbReference type="SAM" id="Phobius"/>
    </source>
</evidence>
<feature type="transmembrane region" description="Helical" evidence="1">
    <location>
        <begin position="50"/>
        <end position="73"/>
    </location>
</feature>
<keyword evidence="1" id="KW-0812">Transmembrane</keyword>
<dbReference type="Proteomes" id="UP000031675">
    <property type="component" value="Unassembled WGS sequence"/>
</dbReference>
<keyword evidence="1" id="KW-1133">Transmembrane helix</keyword>
<dbReference type="OrthoDB" id="3431307at2"/>
<name>A0A0C2JQR4_9ACTN</name>
<gene>
    <name evidence="2" type="ORF">LP52_08345</name>
</gene>
<reference evidence="3" key="1">
    <citation type="journal article" date="2015" name="Chem. Biol.">
        <title>Structure, bioactivity, and resistance mechanism of streptomonomicin, an unusual lasso Peptide from an understudied halophilic actinomycete.</title>
        <authorList>
            <person name="Metelev M."/>
            <person name="Tietz J.I."/>
            <person name="Melby J.O."/>
            <person name="Blair P.M."/>
            <person name="Zhu L."/>
            <person name="Livnat I."/>
            <person name="Severinov K."/>
            <person name="Mitchell D.A."/>
        </authorList>
    </citation>
    <scope>NUCLEOTIDE SEQUENCE [LARGE SCALE GENOMIC DNA]</scope>
    <source>
        <strain evidence="3">YIM 90003</strain>
    </source>
</reference>